<evidence type="ECO:0000313" key="2">
    <source>
        <dbReference type="EMBL" id="KAJ1184910.1"/>
    </source>
</evidence>
<evidence type="ECO:0000313" key="3">
    <source>
        <dbReference type="Proteomes" id="UP001066276"/>
    </source>
</evidence>
<feature type="region of interest" description="Disordered" evidence="1">
    <location>
        <begin position="1"/>
        <end position="119"/>
    </location>
</feature>
<reference evidence="2" key="1">
    <citation type="journal article" date="2022" name="bioRxiv">
        <title>Sequencing and chromosome-scale assembly of the giantPleurodeles waltlgenome.</title>
        <authorList>
            <person name="Brown T."/>
            <person name="Elewa A."/>
            <person name="Iarovenko S."/>
            <person name="Subramanian E."/>
            <person name="Araus A.J."/>
            <person name="Petzold A."/>
            <person name="Susuki M."/>
            <person name="Suzuki K.-i.T."/>
            <person name="Hayashi T."/>
            <person name="Toyoda A."/>
            <person name="Oliveira C."/>
            <person name="Osipova E."/>
            <person name="Leigh N.D."/>
            <person name="Simon A."/>
            <person name="Yun M.H."/>
        </authorList>
    </citation>
    <scope>NUCLEOTIDE SEQUENCE</scope>
    <source>
        <strain evidence="2">20211129_DDA</strain>
        <tissue evidence="2">Liver</tissue>
    </source>
</reference>
<protein>
    <submittedName>
        <fullName evidence="2">Uncharacterized protein</fullName>
    </submittedName>
</protein>
<feature type="compositionally biased region" description="Acidic residues" evidence="1">
    <location>
        <begin position="68"/>
        <end position="77"/>
    </location>
</feature>
<accession>A0AAV7U7R8</accession>
<feature type="compositionally biased region" description="Basic and acidic residues" evidence="1">
    <location>
        <begin position="78"/>
        <end position="96"/>
    </location>
</feature>
<organism evidence="2 3">
    <name type="scientific">Pleurodeles waltl</name>
    <name type="common">Iberian ribbed newt</name>
    <dbReference type="NCBI Taxonomy" id="8319"/>
    <lineage>
        <taxon>Eukaryota</taxon>
        <taxon>Metazoa</taxon>
        <taxon>Chordata</taxon>
        <taxon>Craniata</taxon>
        <taxon>Vertebrata</taxon>
        <taxon>Euteleostomi</taxon>
        <taxon>Amphibia</taxon>
        <taxon>Batrachia</taxon>
        <taxon>Caudata</taxon>
        <taxon>Salamandroidea</taxon>
        <taxon>Salamandridae</taxon>
        <taxon>Pleurodelinae</taxon>
        <taxon>Pleurodeles</taxon>
    </lineage>
</organism>
<dbReference type="AlphaFoldDB" id="A0AAV7U7R8"/>
<comment type="caution">
    <text evidence="2">The sequence shown here is derived from an EMBL/GenBank/DDBJ whole genome shotgun (WGS) entry which is preliminary data.</text>
</comment>
<dbReference type="EMBL" id="JANPWB010000005">
    <property type="protein sequence ID" value="KAJ1184910.1"/>
    <property type="molecule type" value="Genomic_DNA"/>
</dbReference>
<sequence>MALGSVTELGTCDGPAGTDPHTKPTCADAACGVQEHHGAGTNEGRASGMTRKGGVTKRLAPAERGKEESDEEGDGDEEREKGGEEERERDKKEERGQSNAEPGEWLLPSRGEEDEEAAD</sequence>
<keyword evidence="3" id="KW-1185">Reference proteome</keyword>
<name>A0AAV7U7R8_PLEWA</name>
<evidence type="ECO:0000256" key="1">
    <source>
        <dbReference type="SAM" id="MobiDB-lite"/>
    </source>
</evidence>
<gene>
    <name evidence="2" type="ORF">NDU88_001707</name>
</gene>
<dbReference type="Proteomes" id="UP001066276">
    <property type="component" value="Chromosome 3_1"/>
</dbReference>
<proteinExistence type="predicted"/>